<evidence type="ECO:0000313" key="2">
    <source>
        <dbReference type="EMBL" id="EEQ90965.1"/>
    </source>
</evidence>
<accession>A0ABM9YID7</accession>
<evidence type="ECO:0000313" key="3">
    <source>
        <dbReference type="Proteomes" id="UP000002039"/>
    </source>
</evidence>
<name>A0ABM9YID7_AJEDR</name>
<protein>
    <submittedName>
        <fullName evidence="2">Uncharacterized protein</fullName>
    </submittedName>
</protein>
<dbReference type="EMBL" id="EQ999978">
    <property type="protein sequence ID" value="EEQ90965.1"/>
    <property type="molecule type" value="Genomic_DNA"/>
</dbReference>
<reference evidence="3" key="1">
    <citation type="journal article" date="2015" name="PLoS Genet.">
        <title>The dynamic genome and transcriptome of the human fungal pathogen Blastomyces and close relative Emmonsia.</title>
        <authorList>
            <person name="Munoz J.F."/>
            <person name="Gauthier G.M."/>
            <person name="Desjardins C.A."/>
            <person name="Gallo J.E."/>
            <person name="Holder J."/>
            <person name="Sullivan T.D."/>
            <person name="Marty A.J."/>
            <person name="Carmen J.C."/>
            <person name="Chen Z."/>
            <person name="Ding L."/>
            <person name="Gujja S."/>
            <person name="Magrini V."/>
            <person name="Misas E."/>
            <person name="Mitreva M."/>
            <person name="Priest M."/>
            <person name="Saif S."/>
            <person name="Whiston E.A."/>
            <person name="Young S."/>
            <person name="Zeng Q."/>
            <person name="Goldman W.E."/>
            <person name="Mardis E.R."/>
            <person name="Taylor J.W."/>
            <person name="McEwen J.G."/>
            <person name="Clay O.K."/>
            <person name="Klein B.S."/>
            <person name="Cuomo C.A."/>
        </authorList>
    </citation>
    <scope>NUCLEOTIDE SEQUENCE [LARGE SCALE GENOMIC DNA]</scope>
    <source>
        <strain evidence="3">ER-3 / ATCC MYA-2586</strain>
    </source>
</reference>
<dbReference type="GeneID" id="69028016"/>
<sequence>MANEEKYFEGMYGAAAFIVGEPTSFWQLSHYPTGRVEFRYHMCASLKCVESGIQGPETHARTHAPQLELLDSVNPEVSPGEKPCEPRMGKGKYPGAVRTHDTHTALSLLEDSLARKDEIMIVFPRHC</sequence>
<organism evidence="2 3">
    <name type="scientific">Ajellomyces dermatitidis (strain ER-3 / ATCC MYA-2586)</name>
    <name type="common">Blastomyces dermatitidis</name>
    <dbReference type="NCBI Taxonomy" id="559297"/>
    <lineage>
        <taxon>Eukaryota</taxon>
        <taxon>Fungi</taxon>
        <taxon>Dikarya</taxon>
        <taxon>Ascomycota</taxon>
        <taxon>Pezizomycotina</taxon>
        <taxon>Eurotiomycetes</taxon>
        <taxon>Eurotiomycetidae</taxon>
        <taxon>Onygenales</taxon>
        <taxon>Ajellomycetaceae</taxon>
        <taxon>Blastomyces</taxon>
    </lineage>
</organism>
<evidence type="ECO:0000256" key="1">
    <source>
        <dbReference type="SAM" id="MobiDB-lite"/>
    </source>
</evidence>
<keyword evidence="3" id="KW-1185">Reference proteome</keyword>
<gene>
    <name evidence="2" type="ORF">BDCG_06085</name>
</gene>
<feature type="region of interest" description="Disordered" evidence="1">
    <location>
        <begin position="73"/>
        <end position="95"/>
    </location>
</feature>
<dbReference type="RefSeq" id="XP_045277595.1">
    <property type="nucleotide sequence ID" value="XM_045421810.1"/>
</dbReference>
<dbReference type="Proteomes" id="UP000002039">
    <property type="component" value="Unassembled WGS sequence"/>
</dbReference>
<proteinExistence type="predicted"/>